<feature type="compositionally biased region" description="Basic and acidic residues" evidence="1">
    <location>
        <begin position="12"/>
        <end position="28"/>
    </location>
</feature>
<dbReference type="Pfam" id="PF03551">
    <property type="entry name" value="PadR"/>
    <property type="match status" value="1"/>
</dbReference>
<dbReference type="InterPro" id="IPR005149">
    <property type="entry name" value="Tscrpt_reg_PadR_N"/>
</dbReference>
<dbReference type="EMBL" id="QFMX01000009">
    <property type="protein sequence ID" value="PZO73031.1"/>
    <property type="molecule type" value="Genomic_DNA"/>
</dbReference>
<comment type="caution">
    <text evidence="3">The sequence shown here is derived from an EMBL/GenBank/DDBJ whole genome shotgun (WGS) entry which is preliminary data.</text>
</comment>
<feature type="region of interest" description="Disordered" evidence="1">
    <location>
        <begin position="1"/>
        <end position="38"/>
    </location>
</feature>
<dbReference type="InterPro" id="IPR036390">
    <property type="entry name" value="WH_DNA-bd_sf"/>
</dbReference>
<dbReference type="PANTHER" id="PTHR43252">
    <property type="entry name" value="TRANSCRIPTIONAL REGULATOR YQJI"/>
    <property type="match status" value="1"/>
</dbReference>
<proteinExistence type="predicted"/>
<organism evidence="3 4">
    <name type="scientific">Sphingomonas taxi</name>
    <dbReference type="NCBI Taxonomy" id="1549858"/>
    <lineage>
        <taxon>Bacteria</taxon>
        <taxon>Pseudomonadati</taxon>
        <taxon>Pseudomonadota</taxon>
        <taxon>Alphaproteobacteria</taxon>
        <taxon>Sphingomonadales</taxon>
        <taxon>Sphingomonadaceae</taxon>
        <taxon>Sphingomonas</taxon>
    </lineage>
</organism>
<evidence type="ECO:0000259" key="2">
    <source>
        <dbReference type="Pfam" id="PF03551"/>
    </source>
</evidence>
<dbReference type="InterPro" id="IPR036388">
    <property type="entry name" value="WH-like_DNA-bd_sf"/>
</dbReference>
<dbReference type="Proteomes" id="UP000249555">
    <property type="component" value="Unassembled WGS sequence"/>
</dbReference>
<dbReference type="Gene3D" id="1.10.10.10">
    <property type="entry name" value="Winged helix-like DNA-binding domain superfamily/Winged helix DNA-binding domain"/>
    <property type="match status" value="1"/>
</dbReference>
<sequence length="192" mass="20776">MGYGAWTGGPRGDGHRHGGRDHGPEHAAWKQGGGPRGRGRRLFDGGELKLVMLKLIADAPRHGYDLIREIEGLTGGGYAPSPGVVYPTLSMLDEMGLIEEQQSEGAKKRFAASDEGRAHLAENAVVVDGLFARLAAVGAESERTDGAPIRRAMGNLRQVLQHRLMREDVNEDTLHDVAALLDEAAQKIERLK</sequence>
<name>A0A2W5ARA8_9SPHN</name>
<evidence type="ECO:0000313" key="4">
    <source>
        <dbReference type="Proteomes" id="UP000249555"/>
    </source>
</evidence>
<evidence type="ECO:0000256" key="1">
    <source>
        <dbReference type="SAM" id="MobiDB-lite"/>
    </source>
</evidence>
<gene>
    <name evidence="3" type="ORF">DI640_11235</name>
</gene>
<feature type="domain" description="Transcription regulator PadR N-terminal" evidence="2">
    <location>
        <begin position="52"/>
        <end position="122"/>
    </location>
</feature>
<accession>A0A2W5ARA8</accession>
<evidence type="ECO:0000313" key="3">
    <source>
        <dbReference type="EMBL" id="PZO73031.1"/>
    </source>
</evidence>
<reference evidence="3 4" key="1">
    <citation type="submission" date="2017-08" db="EMBL/GenBank/DDBJ databases">
        <title>Infants hospitalized years apart are colonized by the same room-sourced microbial strains.</title>
        <authorList>
            <person name="Brooks B."/>
            <person name="Olm M.R."/>
            <person name="Firek B.A."/>
            <person name="Baker R."/>
            <person name="Thomas B.C."/>
            <person name="Morowitz M.J."/>
            <person name="Banfield J.F."/>
        </authorList>
    </citation>
    <scope>NUCLEOTIDE SEQUENCE [LARGE SCALE GENOMIC DNA]</scope>
    <source>
        <strain evidence="3">S2_018_000_R3_119</strain>
    </source>
</reference>
<feature type="compositionally biased region" description="Gly residues" evidence="1">
    <location>
        <begin position="1"/>
        <end position="11"/>
    </location>
</feature>
<protein>
    <submittedName>
        <fullName evidence="3">PadR family transcriptional regulator</fullName>
    </submittedName>
</protein>
<dbReference type="AlphaFoldDB" id="A0A2W5ARA8"/>
<dbReference type="PANTHER" id="PTHR43252:SF7">
    <property type="entry name" value="TRANSCRIPTIONAL REGULATOR YQJI"/>
    <property type="match status" value="1"/>
</dbReference>
<dbReference type="SUPFAM" id="SSF46785">
    <property type="entry name" value="Winged helix' DNA-binding domain"/>
    <property type="match status" value="1"/>
</dbReference>